<keyword evidence="1" id="KW-0479">Metal-binding</keyword>
<organism evidence="7 8">
    <name type="scientific">Pichia membranifaciens NRRL Y-2026</name>
    <dbReference type="NCBI Taxonomy" id="763406"/>
    <lineage>
        <taxon>Eukaryota</taxon>
        <taxon>Fungi</taxon>
        <taxon>Dikarya</taxon>
        <taxon>Ascomycota</taxon>
        <taxon>Saccharomycotina</taxon>
        <taxon>Pichiomycetes</taxon>
        <taxon>Pichiales</taxon>
        <taxon>Pichiaceae</taxon>
        <taxon>Pichia</taxon>
    </lineage>
</organism>
<keyword evidence="2 5" id="KW-0863">Zinc-finger</keyword>
<dbReference type="InterPro" id="IPR040107">
    <property type="entry name" value="Snu23"/>
</dbReference>
<dbReference type="GO" id="GO:0046540">
    <property type="term" value="C:U4/U6 x U5 tri-snRNP complex"/>
    <property type="evidence" value="ECO:0007669"/>
    <property type="project" value="TreeGrafter"/>
</dbReference>
<protein>
    <recommendedName>
        <fullName evidence="6">C2H2-type domain-containing protein</fullName>
    </recommendedName>
</protein>
<dbReference type="AlphaFoldDB" id="A0A1E3NSP1"/>
<accession>A0A1E3NSP1</accession>
<dbReference type="PANTHER" id="PTHR45986">
    <property type="entry name" value="ZINC FINGER MATRIN-TYPE PROTEIN 2"/>
    <property type="match status" value="1"/>
</dbReference>
<dbReference type="RefSeq" id="XP_019020268.1">
    <property type="nucleotide sequence ID" value="XM_019165118.1"/>
</dbReference>
<dbReference type="STRING" id="763406.A0A1E3NSP1"/>
<sequence length="143" mass="16438">MENGKNQYGRKTWDVDAYARIAKERRENRGHNGTKSGANVIRNLKKEDILRQAVGGRTGESEAVDGESQFGEDNSWFTCQVCRRRFKDSLKLSEHLSSRMHRERLKELKIETSVESGDDHNTPITLDRVKKHLAVLAQRMAQK</sequence>
<dbReference type="InterPro" id="IPR013087">
    <property type="entry name" value="Znf_C2H2_type"/>
</dbReference>
<dbReference type="GO" id="GO:0005681">
    <property type="term" value="C:spliceosomal complex"/>
    <property type="evidence" value="ECO:0007669"/>
    <property type="project" value="InterPro"/>
</dbReference>
<dbReference type="InterPro" id="IPR036236">
    <property type="entry name" value="Znf_C2H2_sf"/>
</dbReference>
<dbReference type="PROSITE" id="PS50157">
    <property type="entry name" value="ZINC_FINGER_C2H2_2"/>
    <property type="match status" value="1"/>
</dbReference>
<dbReference type="GeneID" id="30181805"/>
<evidence type="ECO:0000313" key="8">
    <source>
        <dbReference type="Proteomes" id="UP000094455"/>
    </source>
</evidence>
<evidence type="ECO:0000256" key="4">
    <source>
        <dbReference type="ARBA" id="ARBA00023242"/>
    </source>
</evidence>
<dbReference type="GO" id="GO:0000398">
    <property type="term" value="P:mRNA splicing, via spliceosome"/>
    <property type="evidence" value="ECO:0007669"/>
    <property type="project" value="InterPro"/>
</dbReference>
<gene>
    <name evidence="7" type="ORF">PICMEDRAFT_9636</name>
</gene>
<dbReference type="SUPFAM" id="SSF57667">
    <property type="entry name" value="beta-beta-alpha zinc fingers"/>
    <property type="match status" value="1"/>
</dbReference>
<dbReference type="PANTHER" id="PTHR45986:SF1">
    <property type="entry name" value="ZINC FINGER MATRIN-TYPE PROTEIN 2"/>
    <property type="match status" value="1"/>
</dbReference>
<evidence type="ECO:0000256" key="5">
    <source>
        <dbReference type="PROSITE-ProRule" id="PRU00042"/>
    </source>
</evidence>
<keyword evidence="3" id="KW-0862">Zinc</keyword>
<reference evidence="7 8" key="1">
    <citation type="journal article" date="2016" name="Proc. Natl. Acad. Sci. U.S.A.">
        <title>Comparative genomics of biotechnologically important yeasts.</title>
        <authorList>
            <person name="Riley R."/>
            <person name="Haridas S."/>
            <person name="Wolfe K.H."/>
            <person name="Lopes M.R."/>
            <person name="Hittinger C.T."/>
            <person name="Goeker M."/>
            <person name="Salamov A.A."/>
            <person name="Wisecaver J.H."/>
            <person name="Long T.M."/>
            <person name="Calvey C.H."/>
            <person name="Aerts A.L."/>
            <person name="Barry K.W."/>
            <person name="Choi C."/>
            <person name="Clum A."/>
            <person name="Coughlan A.Y."/>
            <person name="Deshpande S."/>
            <person name="Douglass A.P."/>
            <person name="Hanson S.J."/>
            <person name="Klenk H.-P."/>
            <person name="LaButti K.M."/>
            <person name="Lapidus A."/>
            <person name="Lindquist E.A."/>
            <person name="Lipzen A.M."/>
            <person name="Meier-Kolthoff J.P."/>
            <person name="Ohm R.A."/>
            <person name="Otillar R.P."/>
            <person name="Pangilinan J.L."/>
            <person name="Peng Y."/>
            <person name="Rokas A."/>
            <person name="Rosa C.A."/>
            <person name="Scheuner C."/>
            <person name="Sibirny A.A."/>
            <person name="Slot J.C."/>
            <person name="Stielow J.B."/>
            <person name="Sun H."/>
            <person name="Kurtzman C.P."/>
            <person name="Blackwell M."/>
            <person name="Grigoriev I.V."/>
            <person name="Jeffries T.W."/>
        </authorList>
    </citation>
    <scope>NUCLEOTIDE SEQUENCE [LARGE SCALE GENOMIC DNA]</scope>
    <source>
        <strain evidence="7 8">NRRL Y-2026</strain>
    </source>
</reference>
<dbReference type="Gene3D" id="3.30.160.60">
    <property type="entry name" value="Classic Zinc Finger"/>
    <property type="match status" value="1"/>
</dbReference>
<evidence type="ECO:0000256" key="2">
    <source>
        <dbReference type="ARBA" id="ARBA00022771"/>
    </source>
</evidence>
<evidence type="ECO:0000256" key="3">
    <source>
        <dbReference type="ARBA" id="ARBA00022833"/>
    </source>
</evidence>
<name>A0A1E3NSP1_9ASCO</name>
<dbReference type="OrthoDB" id="30343at2759"/>
<evidence type="ECO:0000256" key="1">
    <source>
        <dbReference type="ARBA" id="ARBA00022723"/>
    </source>
</evidence>
<feature type="domain" description="C2H2-type" evidence="6">
    <location>
        <begin position="77"/>
        <end position="106"/>
    </location>
</feature>
<dbReference type="GO" id="GO:0008270">
    <property type="term" value="F:zinc ion binding"/>
    <property type="evidence" value="ECO:0007669"/>
    <property type="project" value="UniProtKB-KW"/>
</dbReference>
<dbReference type="PROSITE" id="PS00028">
    <property type="entry name" value="ZINC_FINGER_C2H2_1"/>
    <property type="match status" value="1"/>
</dbReference>
<dbReference type="EMBL" id="KV454001">
    <property type="protein sequence ID" value="ODQ49155.1"/>
    <property type="molecule type" value="Genomic_DNA"/>
</dbReference>
<evidence type="ECO:0000313" key="7">
    <source>
        <dbReference type="EMBL" id="ODQ49155.1"/>
    </source>
</evidence>
<proteinExistence type="predicted"/>
<keyword evidence="4" id="KW-0539">Nucleus</keyword>
<keyword evidence="8" id="KW-1185">Reference proteome</keyword>
<evidence type="ECO:0000259" key="6">
    <source>
        <dbReference type="PROSITE" id="PS50157"/>
    </source>
</evidence>
<dbReference type="Proteomes" id="UP000094455">
    <property type="component" value="Unassembled WGS sequence"/>
</dbReference>